<dbReference type="GeneID" id="39589789"/>
<sequence length="456" mass="48974">MSHEEQDDDLVLTKDDVEEVIEDDGEPGEPMEDDDDVPADAEPMIKDDPDEPRDRPDNAWAGSFLHKPESSIFALALHPSFPNPPLAVTGGQDDLGYLFCPLPQKATGGFTRHDFAPIPLTGHTDSVAAAAFSADGEYIATGGMDGRVRVWRRVTKRRGPEPAPESAEAWKYWEFITSLEAGGEVQWLQWHPKGPVLTAGCEDASVWMWQLPTGRTMTVLSSHTMLCTAGIFPPPSAKQLITASLDSSFVVWNPSTSSPELKMHVFCSPHAPNLDPQIHGITSLAAHPYGGLVAVGGAGGRVRLIALPRGEIVSTLEDHQRGESIEQLQFIDLLQGADGGKGVILVSAGTDGRCFVWDATTYRVRATLPHPESVTAFAAHPAPCQYLVTTACLDRTLRTWDVRTGRLLAEHVGHVGVVNCVAVGNAPEGGESPLGLPQAQVVISGGDEGASVIWRV</sequence>
<dbReference type="PANTHER" id="PTHR19857">
    <property type="entry name" value="MITOCHONDRIAL DIVISION PROTEIN 1-RELATED"/>
    <property type="match status" value="1"/>
</dbReference>
<dbReference type="InterPro" id="IPR015943">
    <property type="entry name" value="WD40/YVTN_repeat-like_dom_sf"/>
</dbReference>
<dbReference type="InterPro" id="IPR051179">
    <property type="entry name" value="WD_repeat_multifunction"/>
</dbReference>
<evidence type="ECO:0000256" key="4">
    <source>
        <dbReference type="SAM" id="MobiDB-lite"/>
    </source>
</evidence>
<proteinExistence type="predicted"/>
<dbReference type="EMBL" id="RSCE01000020">
    <property type="protein sequence ID" value="RSH76845.1"/>
    <property type="molecule type" value="Genomic_DNA"/>
</dbReference>
<evidence type="ECO:0000256" key="3">
    <source>
        <dbReference type="PROSITE-ProRule" id="PRU00221"/>
    </source>
</evidence>
<feature type="repeat" description="WD" evidence="3">
    <location>
        <begin position="188"/>
        <end position="219"/>
    </location>
</feature>
<feature type="compositionally biased region" description="Basic and acidic residues" evidence="4">
    <location>
        <begin position="43"/>
        <end position="57"/>
    </location>
</feature>
<evidence type="ECO:0000313" key="5">
    <source>
        <dbReference type="EMBL" id="RSH76845.1"/>
    </source>
</evidence>
<organism evidence="5 6">
    <name type="scientific">Apiotrichum porosum</name>
    <dbReference type="NCBI Taxonomy" id="105984"/>
    <lineage>
        <taxon>Eukaryota</taxon>
        <taxon>Fungi</taxon>
        <taxon>Dikarya</taxon>
        <taxon>Basidiomycota</taxon>
        <taxon>Agaricomycotina</taxon>
        <taxon>Tremellomycetes</taxon>
        <taxon>Trichosporonales</taxon>
        <taxon>Trichosporonaceae</taxon>
        <taxon>Apiotrichum</taxon>
    </lineage>
</organism>
<dbReference type="PROSITE" id="PS50082">
    <property type="entry name" value="WD_REPEATS_2"/>
    <property type="match status" value="3"/>
</dbReference>
<dbReference type="SUPFAM" id="SSF50978">
    <property type="entry name" value="WD40 repeat-like"/>
    <property type="match status" value="1"/>
</dbReference>
<evidence type="ECO:0000256" key="1">
    <source>
        <dbReference type="ARBA" id="ARBA00022574"/>
    </source>
</evidence>
<keyword evidence="1 3" id="KW-0853">WD repeat</keyword>
<dbReference type="SMART" id="SM00320">
    <property type="entry name" value="WD40"/>
    <property type="match status" value="8"/>
</dbReference>
<feature type="region of interest" description="Disordered" evidence="4">
    <location>
        <begin position="1"/>
        <end position="63"/>
    </location>
</feature>
<evidence type="ECO:0000313" key="6">
    <source>
        <dbReference type="Proteomes" id="UP000279236"/>
    </source>
</evidence>
<dbReference type="RefSeq" id="XP_028471992.1">
    <property type="nucleotide sequence ID" value="XM_028620776.1"/>
</dbReference>
<dbReference type="OrthoDB" id="10261640at2759"/>
<protein>
    <submittedName>
        <fullName evidence="5">Uncharacterized protein</fullName>
    </submittedName>
</protein>
<keyword evidence="2" id="KW-0677">Repeat</keyword>
<feature type="compositionally biased region" description="Acidic residues" evidence="4">
    <location>
        <begin position="1"/>
        <end position="39"/>
    </location>
</feature>
<dbReference type="Pfam" id="PF00400">
    <property type="entry name" value="WD40"/>
    <property type="match status" value="3"/>
</dbReference>
<gene>
    <name evidence="5" type="ORF">EHS24_005246</name>
</gene>
<dbReference type="STRING" id="105984.A0A427XDA9"/>
<dbReference type="InterPro" id="IPR001680">
    <property type="entry name" value="WD40_rpt"/>
</dbReference>
<dbReference type="Gene3D" id="2.130.10.10">
    <property type="entry name" value="YVTN repeat-like/Quinoprotein amine dehydrogenase"/>
    <property type="match status" value="1"/>
</dbReference>
<dbReference type="PROSITE" id="PS50294">
    <property type="entry name" value="WD_REPEATS_REGION"/>
    <property type="match status" value="1"/>
</dbReference>
<keyword evidence="6" id="KW-1185">Reference proteome</keyword>
<dbReference type="PROSITE" id="PS00678">
    <property type="entry name" value="WD_REPEATS_1"/>
    <property type="match status" value="1"/>
</dbReference>
<feature type="repeat" description="WD" evidence="3">
    <location>
        <begin position="367"/>
        <end position="410"/>
    </location>
</feature>
<comment type="caution">
    <text evidence="5">The sequence shown here is derived from an EMBL/GenBank/DDBJ whole genome shotgun (WGS) entry which is preliminary data.</text>
</comment>
<dbReference type="InterPro" id="IPR036322">
    <property type="entry name" value="WD40_repeat_dom_sf"/>
</dbReference>
<evidence type="ECO:0000256" key="2">
    <source>
        <dbReference type="ARBA" id="ARBA00022737"/>
    </source>
</evidence>
<name>A0A427XDA9_9TREE</name>
<dbReference type="Proteomes" id="UP000279236">
    <property type="component" value="Unassembled WGS sequence"/>
</dbReference>
<dbReference type="InterPro" id="IPR019775">
    <property type="entry name" value="WD40_repeat_CS"/>
</dbReference>
<accession>A0A427XDA9</accession>
<dbReference type="PANTHER" id="PTHR19857:SF8">
    <property type="entry name" value="ANGIO-ASSOCIATED MIGRATORY CELL PROTEIN"/>
    <property type="match status" value="1"/>
</dbReference>
<feature type="repeat" description="WD" evidence="3">
    <location>
        <begin position="120"/>
        <end position="151"/>
    </location>
</feature>
<reference evidence="5 6" key="1">
    <citation type="submission" date="2018-11" db="EMBL/GenBank/DDBJ databases">
        <title>Genome sequence of Apiotrichum porosum DSM 27194.</title>
        <authorList>
            <person name="Aliyu H."/>
            <person name="Gorte O."/>
            <person name="Ochsenreither K."/>
        </authorList>
    </citation>
    <scope>NUCLEOTIDE SEQUENCE [LARGE SCALE GENOMIC DNA]</scope>
    <source>
        <strain evidence="5 6">DSM 27194</strain>
    </source>
</reference>
<dbReference type="AlphaFoldDB" id="A0A427XDA9"/>